<dbReference type="EMBL" id="CCYD01003042">
    <property type="protein sequence ID" value="CEG48726.1"/>
    <property type="molecule type" value="Genomic_DNA"/>
</dbReference>
<reference evidence="5" key="1">
    <citation type="submission" date="2014-09" db="EMBL/GenBank/DDBJ databases">
        <authorList>
            <person name="Sharma Rahul"/>
            <person name="Thines Marco"/>
        </authorList>
    </citation>
    <scope>NUCLEOTIDE SEQUENCE [LARGE SCALE GENOMIC DNA]</scope>
</reference>
<dbReference type="PANTHER" id="PTHR11242:SF17">
    <property type="match status" value="1"/>
</dbReference>
<dbReference type="PANTHER" id="PTHR11242">
    <property type="entry name" value="ARYL HYDROCARBON RECEPTOR INTERACTING PROTEIN RELATED"/>
    <property type="match status" value="1"/>
</dbReference>
<dbReference type="InterPro" id="IPR011990">
    <property type="entry name" value="TPR-like_helical_dom_sf"/>
</dbReference>
<sequence length="474" mass="54395">MDLSTDNPFADLMAKAAKLKSAQQAQLRTQFDSWPQYFQHSLFMQESVVTARSKPYPERIAAAENMKALGNSYFKKHEFKEAVAEFEKALAVFKYLEDKDPGWKKKGIEDGDMILTDFKCDNSNDQNRLESLKVACYLNIAAAKFKLKEYPICICACDDTLEIEPKSVKALYRRALALITPASSGATEFDRALLDLRKAYAIDEENQDVRRLLRELIKQRAKQRVIDRETFSGMFDRGQVYDEKSAKQDAGMDESTLKQKYQREVDHAEDFARGFEAKGQTEYAQEIRKSIDRSQKIRDRRLNCVDFYNPTPEMIADAEKNGIDLTDRKVQQMLHDLQEEERHKRSFSDLRFETAQKPSSSVESVESILESMTSTEISLLLKREGIDYGKITDREHFIETARQVFQAKLNKRKPTKSSHTRTIIFVAIAWTLLRLYTSGGLSLFSQITMNAIFGIGQTRGVTPAAKDMDMFDED</sequence>
<keyword evidence="1" id="KW-0677">Repeat</keyword>
<dbReference type="AlphaFoldDB" id="A0A0P1B4Z9"/>
<name>A0A0P1B4Z9_PLAHL</name>
<dbReference type="Proteomes" id="UP000054928">
    <property type="component" value="Unassembled WGS sequence"/>
</dbReference>
<evidence type="ECO:0000256" key="1">
    <source>
        <dbReference type="ARBA" id="ARBA00022737"/>
    </source>
</evidence>
<dbReference type="GeneID" id="36401589"/>
<evidence type="ECO:0000313" key="4">
    <source>
        <dbReference type="EMBL" id="CEG48726.1"/>
    </source>
</evidence>
<dbReference type="PROSITE" id="PS50005">
    <property type="entry name" value="TPR"/>
    <property type="match status" value="1"/>
</dbReference>
<proteinExistence type="predicted"/>
<dbReference type="InterPro" id="IPR039663">
    <property type="entry name" value="AIP/AIPL1/TTC9"/>
</dbReference>
<protein>
    <submittedName>
        <fullName evidence="4">HSP90 co-chaperone CPR7/Cyclophilin</fullName>
    </submittedName>
</protein>
<dbReference type="OrthoDB" id="298012at2759"/>
<dbReference type="SUPFAM" id="SSF48452">
    <property type="entry name" value="TPR-like"/>
    <property type="match status" value="1"/>
</dbReference>
<accession>A0A0P1B4Z9</accession>
<keyword evidence="5" id="KW-1185">Reference proteome</keyword>
<dbReference type="OMA" id="QFDSWPQ"/>
<dbReference type="SMART" id="SM00028">
    <property type="entry name" value="TPR"/>
    <property type="match status" value="3"/>
</dbReference>
<organism evidence="4 5">
    <name type="scientific">Plasmopara halstedii</name>
    <name type="common">Downy mildew of sunflower</name>
    <dbReference type="NCBI Taxonomy" id="4781"/>
    <lineage>
        <taxon>Eukaryota</taxon>
        <taxon>Sar</taxon>
        <taxon>Stramenopiles</taxon>
        <taxon>Oomycota</taxon>
        <taxon>Peronosporomycetes</taxon>
        <taxon>Peronosporales</taxon>
        <taxon>Peronosporaceae</taxon>
        <taxon>Plasmopara</taxon>
    </lineage>
</organism>
<dbReference type="Gene3D" id="1.25.40.10">
    <property type="entry name" value="Tetratricopeptide repeat domain"/>
    <property type="match status" value="1"/>
</dbReference>
<dbReference type="InterPro" id="IPR019734">
    <property type="entry name" value="TPR_rpt"/>
</dbReference>
<evidence type="ECO:0000313" key="5">
    <source>
        <dbReference type="Proteomes" id="UP000054928"/>
    </source>
</evidence>
<feature type="repeat" description="TPR" evidence="3">
    <location>
        <begin position="63"/>
        <end position="96"/>
    </location>
</feature>
<keyword evidence="2 3" id="KW-0802">TPR repeat</keyword>
<dbReference type="STRING" id="4781.A0A0P1B4Z9"/>
<evidence type="ECO:0000256" key="3">
    <source>
        <dbReference type="PROSITE-ProRule" id="PRU00339"/>
    </source>
</evidence>
<evidence type="ECO:0000256" key="2">
    <source>
        <dbReference type="ARBA" id="ARBA00022803"/>
    </source>
</evidence>
<dbReference type="RefSeq" id="XP_024585095.1">
    <property type="nucleotide sequence ID" value="XM_024719836.1"/>
</dbReference>